<evidence type="ECO:0000259" key="11">
    <source>
        <dbReference type="Pfam" id="PF03449"/>
    </source>
</evidence>
<dbReference type="Proteomes" id="UP000030134">
    <property type="component" value="Unassembled WGS sequence"/>
</dbReference>
<protein>
    <recommendedName>
        <fullName evidence="2 8">Transcription elongation factor GreA</fullName>
    </recommendedName>
    <alternativeName>
        <fullName evidence="7 8">Transcript cleavage factor GreA</fullName>
    </alternativeName>
</protein>
<evidence type="ECO:0000259" key="10">
    <source>
        <dbReference type="Pfam" id="PF01272"/>
    </source>
</evidence>
<name>A0A0A2G5C5_9PORP</name>
<dbReference type="OrthoDB" id="9808774at2"/>
<dbReference type="Pfam" id="PF03449">
    <property type="entry name" value="GreA_GreB_N"/>
    <property type="match status" value="1"/>
</dbReference>
<evidence type="ECO:0000256" key="2">
    <source>
        <dbReference type="ARBA" id="ARBA00013729"/>
    </source>
</evidence>
<comment type="similarity">
    <text evidence="1 8 9">Belongs to the GreA/GreB family.</text>
</comment>
<feature type="domain" description="Transcription elongation factor GreA/GreB C-terminal" evidence="10">
    <location>
        <begin position="82"/>
        <end position="155"/>
    </location>
</feature>
<dbReference type="Gene3D" id="3.10.50.30">
    <property type="entry name" value="Transcription elongation factor, GreA/GreB, C-terminal domain"/>
    <property type="match status" value="1"/>
</dbReference>
<dbReference type="InterPro" id="IPR028624">
    <property type="entry name" value="Tscrpt_elong_fac_GreA/B"/>
</dbReference>
<proteinExistence type="inferred from homology"/>
<dbReference type="EMBL" id="JQZW01000012">
    <property type="protein sequence ID" value="KGN97575.1"/>
    <property type="molecule type" value="Genomic_DNA"/>
</dbReference>
<evidence type="ECO:0000256" key="1">
    <source>
        <dbReference type="ARBA" id="ARBA00008213"/>
    </source>
</evidence>
<dbReference type="PROSITE" id="PS00829">
    <property type="entry name" value="GREAB_1"/>
    <property type="match status" value="1"/>
</dbReference>
<dbReference type="GO" id="GO:0070063">
    <property type="term" value="F:RNA polymerase binding"/>
    <property type="evidence" value="ECO:0007669"/>
    <property type="project" value="InterPro"/>
</dbReference>
<dbReference type="InterPro" id="IPR001437">
    <property type="entry name" value="Tscrpt_elong_fac_GreA/B_C"/>
</dbReference>
<dbReference type="InterPro" id="IPR018151">
    <property type="entry name" value="TF_GreA/GreB_CS"/>
</dbReference>
<dbReference type="eggNOG" id="COG0782">
    <property type="taxonomic scope" value="Bacteria"/>
</dbReference>
<dbReference type="Gene3D" id="1.10.287.180">
    <property type="entry name" value="Transcription elongation factor, GreA/GreB, N-terminal domain"/>
    <property type="match status" value="1"/>
</dbReference>
<evidence type="ECO:0000313" key="12">
    <source>
        <dbReference type="EMBL" id="KGN97575.1"/>
    </source>
</evidence>
<dbReference type="NCBIfam" id="NF001263">
    <property type="entry name" value="PRK00226.1-4"/>
    <property type="match status" value="1"/>
</dbReference>
<dbReference type="PANTHER" id="PTHR30437:SF4">
    <property type="entry name" value="TRANSCRIPTION ELONGATION FACTOR GREA"/>
    <property type="match status" value="1"/>
</dbReference>
<keyword evidence="12" id="KW-0251">Elongation factor</keyword>
<evidence type="ECO:0000256" key="8">
    <source>
        <dbReference type="HAMAP-Rule" id="MF_00105"/>
    </source>
</evidence>
<dbReference type="InterPro" id="IPR036953">
    <property type="entry name" value="GreA/GreB_C_sf"/>
</dbReference>
<dbReference type="RefSeq" id="WP_025842820.1">
    <property type="nucleotide sequence ID" value="NZ_JQZW01000012.1"/>
</dbReference>
<comment type="function">
    <text evidence="6 8 9">Necessary for efficient RNA polymerase transcription elongation past template-encoded arresting sites. The arresting sites in DNA have the property of trapping a certain fraction of elongating RNA polymerases that pass through, resulting in locked ternary complexes. Cleavage of the nascent transcript by cleavage factors such as GreA or GreB allows the resumption of elongation from the new 3'terminus. GreA releases sequences of 2 to 3 nucleotides.</text>
</comment>
<dbReference type="InterPro" id="IPR036805">
    <property type="entry name" value="Tscrpt_elong_fac_GreA/B_N_sf"/>
</dbReference>
<dbReference type="GO" id="GO:0003677">
    <property type="term" value="F:DNA binding"/>
    <property type="evidence" value="ECO:0007669"/>
    <property type="project" value="UniProtKB-UniRule"/>
</dbReference>
<keyword evidence="13" id="KW-1185">Reference proteome</keyword>
<evidence type="ECO:0000256" key="4">
    <source>
        <dbReference type="ARBA" id="ARBA00023125"/>
    </source>
</evidence>
<dbReference type="STRING" id="266762.HQ36_06745"/>
<dbReference type="PANTHER" id="PTHR30437">
    <property type="entry name" value="TRANSCRIPTION ELONGATION FACTOR GREA"/>
    <property type="match status" value="1"/>
</dbReference>
<reference evidence="12 13" key="1">
    <citation type="submission" date="2014-08" db="EMBL/GenBank/DDBJ databases">
        <title>Porphyromonas gingivicanis strain:COT-022_OH1391 Genome sequencing.</title>
        <authorList>
            <person name="Wallis C."/>
            <person name="Deusch O."/>
            <person name="O'Flynn C."/>
            <person name="Davis I."/>
            <person name="Jospin G."/>
            <person name="Darling A.E."/>
            <person name="Coil D.A."/>
            <person name="Alexiev A."/>
            <person name="Horsfall A."/>
            <person name="Kirkwood N."/>
            <person name="Harris S."/>
            <person name="Eisen J.A."/>
        </authorList>
    </citation>
    <scope>NUCLEOTIDE SEQUENCE [LARGE SCALE GENOMIC DNA]</scope>
    <source>
        <strain evidence="13">COT-022 OH1391</strain>
    </source>
</reference>
<keyword evidence="3 8" id="KW-0805">Transcription regulation</keyword>
<keyword evidence="4 8" id="KW-0238">DNA-binding</keyword>
<accession>A0A0A2G5C5</accession>
<dbReference type="FunFam" id="1.10.287.180:FF:000001">
    <property type="entry name" value="Transcription elongation factor GreA"/>
    <property type="match status" value="1"/>
</dbReference>
<dbReference type="InterPro" id="IPR006359">
    <property type="entry name" value="Tscrpt_elong_fac_GreA"/>
</dbReference>
<sequence>MEYSYMTQEGFDQLMAEISRLEKEERPAIAQQIAEARDKGDLSENAEYDAAREAQGMLEAKISQLKTKAANARIIDESMIDSSKVQILTKVRVRNLDDNTEVTYSIVPEADANFKEKKLSITAPIARGLMGKRVGEIAEIQIPIGLLRLEILEISL</sequence>
<evidence type="ECO:0000256" key="6">
    <source>
        <dbReference type="ARBA" id="ARBA00024916"/>
    </source>
</evidence>
<dbReference type="NCBIfam" id="TIGR01462">
    <property type="entry name" value="greA"/>
    <property type="match status" value="1"/>
</dbReference>
<dbReference type="GO" id="GO:0006354">
    <property type="term" value="P:DNA-templated transcription elongation"/>
    <property type="evidence" value="ECO:0007669"/>
    <property type="project" value="TreeGrafter"/>
</dbReference>
<gene>
    <name evidence="8" type="primary">greA</name>
    <name evidence="12" type="ORF">HQ36_06745</name>
</gene>
<dbReference type="InterPro" id="IPR022691">
    <property type="entry name" value="Tscrpt_elong_fac_GreA/B_N"/>
</dbReference>
<evidence type="ECO:0000256" key="3">
    <source>
        <dbReference type="ARBA" id="ARBA00023015"/>
    </source>
</evidence>
<dbReference type="HAMAP" id="MF_00105">
    <property type="entry name" value="GreA_GreB"/>
    <property type="match status" value="1"/>
</dbReference>
<dbReference type="GO" id="GO:0032784">
    <property type="term" value="P:regulation of DNA-templated transcription elongation"/>
    <property type="evidence" value="ECO:0007669"/>
    <property type="project" value="UniProtKB-UniRule"/>
</dbReference>
<comment type="caution">
    <text evidence="12">The sequence shown here is derived from an EMBL/GenBank/DDBJ whole genome shotgun (WGS) entry which is preliminary data.</text>
</comment>
<evidence type="ECO:0000256" key="7">
    <source>
        <dbReference type="ARBA" id="ARBA00030776"/>
    </source>
</evidence>
<keyword evidence="12" id="KW-0648">Protein biosynthesis</keyword>
<evidence type="ECO:0000256" key="9">
    <source>
        <dbReference type="RuleBase" id="RU000556"/>
    </source>
</evidence>
<dbReference type="PIRSF" id="PIRSF006092">
    <property type="entry name" value="GreA_GreB"/>
    <property type="match status" value="1"/>
</dbReference>
<evidence type="ECO:0000256" key="5">
    <source>
        <dbReference type="ARBA" id="ARBA00023163"/>
    </source>
</evidence>
<dbReference type="Pfam" id="PF01272">
    <property type="entry name" value="GreA_GreB"/>
    <property type="match status" value="1"/>
</dbReference>
<organism evidence="12 13">
    <name type="scientific">Porphyromonas gingivicanis</name>
    <dbReference type="NCBI Taxonomy" id="266762"/>
    <lineage>
        <taxon>Bacteria</taxon>
        <taxon>Pseudomonadati</taxon>
        <taxon>Bacteroidota</taxon>
        <taxon>Bacteroidia</taxon>
        <taxon>Bacteroidales</taxon>
        <taxon>Porphyromonadaceae</taxon>
        <taxon>Porphyromonas</taxon>
    </lineage>
</organism>
<evidence type="ECO:0000313" key="13">
    <source>
        <dbReference type="Proteomes" id="UP000030134"/>
    </source>
</evidence>
<feature type="domain" description="Transcription elongation factor GreA/GreB N-terminal" evidence="11">
    <location>
        <begin position="5"/>
        <end position="74"/>
    </location>
</feature>
<dbReference type="GO" id="GO:0003746">
    <property type="term" value="F:translation elongation factor activity"/>
    <property type="evidence" value="ECO:0007669"/>
    <property type="project" value="UniProtKB-KW"/>
</dbReference>
<keyword evidence="5 8" id="KW-0804">Transcription</keyword>
<dbReference type="SUPFAM" id="SSF54534">
    <property type="entry name" value="FKBP-like"/>
    <property type="match status" value="1"/>
</dbReference>
<dbReference type="InterPro" id="IPR023459">
    <property type="entry name" value="Tscrpt_elong_fac_GreA/B_fam"/>
</dbReference>
<dbReference type="SUPFAM" id="SSF46557">
    <property type="entry name" value="GreA transcript cleavage protein, N-terminal domain"/>
    <property type="match status" value="1"/>
</dbReference>
<dbReference type="AlphaFoldDB" id="A0A0A2G5C5"/>